<gene>
    <name evidence="1" type="ORF">METZ01_LOCUS471814</name>
</gene>
<dbReference type="AlphaFoldDB" id="A0A383BGP6"/>
<evidence type="ECO:0000313" key="1">
    <source>
        <dbReference type="EMBL" id="SVE18960.1"/>
    </source>
</evidence>
<dbReference type="EMBL" id="UINC01200188">
    <property type="protein sequence ID" value="SVE18960.1"/>
    <property type="molecule type" value="Genomic_DNA"/>
</dbReference>
<organism evidence="1">
    <name type="scientific">marine metagenome</name>
    <dbReference type="NCBI Taxonomy" id="408172"/>
    <lineage>
        <taxon>unclassified sequences</taxon>
        <taxon>metagenomes</taxon>
        <taxon>ecological metagenomes</taxon>
    </lineage>
</organism>
<proteinExistence type="predicted"/>
<accession>A0A383BGP6</accession>
<feature type="non-terminal residue" evidence="1">
    <location>
        <position position="103"/>
    </location>
</feature>
<protein>
    <submittedName>
        <fullName evidence="1">Uncharacterized protein</fullName>
    </submittedName>
</protein>
<name>A0A383BGP6_9ZZZZ</name>
<reference evidence="1" key="1">
    <citation type="submission" date="2018-05" db="EMBL/GenBank/DDBJ databases">
        <authorList>
            <person name="Lanie J.A."/>
            <person name="Ng W.-L."/>
            <person name="Kazmierczak K.M."/>
            <person name="Andrzejewski T.M."/>
            <person name="Davidsen T.M."/>
            <person name="Wayne K.J."/>
            <person name="Tettelin H."/>
            <person name="Glass J.I."/>
            <person name="Rusch D."/>
            <person name="Podicherti R."/>
            <person name="Tsui H.-C.T."/>
            <person name="Winkler M.E."/>
        </authorList>
    </citation>
    <scope>NUCLEOTIDE SEQUENCE</scope>
</reference>
<sequence length="103" mass="10669">MATVNVTTANTFEEWRVKTNELGTAIGNLTNLTEPLAGATDIIAALGDHETRTEALDAIVGVEALWDAGGTYDTLREAINKNHSDIGVIAGTAGIDLAGSSLT</sequence>